<dbReference type="eggNOG" id="COG0859">
    <property type="taxonomic scope" value="Bacteria"/>
</dbReference>
<dbReference type="Pfam" id="PF01075">
    <property type="entry name" value="Glyco_transf_9"/>
    <property type="match status" value="1"/>
</dbReference>
<dbReference type="HOGENOM" id="CLU_038371_1_0_7"/>
<dbReference type="GO" id="GO:0008713">
    <property type="term" value="F:ADP-heptose-lipopolysaccharide heptosyltransferase activity"/>
    <property type="evidence" value="ECO:0007669"/>
    <property type="project" value="TreeGrafter"/>
</dbReference>
<dbReference type="SUPFAM" id="SSF53756">
    <property type="entry name" value="UDP-Glycosyltransferase/glycogen phosphorylase"/>
    <property type="match status" value="1"/>
</dbReference>
<dbReference type="InterPro" id="IPR051199">
    <property type="entry name" value="LPS_LOS_Heptosyltrfase"/>
</dbReference>
<dbReference type="PANTHER" id="PTHR30160">
    <property type="entry name" value="TETRAACYLDISACCHARIDE 4'-KINASE-RELATED"/>
    <property type="match status" value="1"/>
</dbReference>
<sequence>MKILINRTDALGDTILTVPMAALLREKFPTADIRFLISPISRPLFDNHPYVDGVFTYQKKDGPLKKLKCLKNILNEFTPDIYLFVGGDQLVSFYMWLKGIDKRGGLVSKWPSFLFLNSGVRQKRSLVTMHESEYNLNLLKGLGISYENDEVLEFSPKISIDDEQRESSLKEFSELIEAEGLNPQLPSIFIHPGMTGHTLNWSSRNYGRLIDKMERRFPEQFNWIISHTPSDQQYLVGLRDHIDKCDHLKSRVFYFDGALKGLRDYMNILSSAKAFIGPSTGTTHIANTLGVKTVAIYSPIKVQSTLRWSPFNRDEESLRLVVPDVVCGERFKCAGNTCPYYECMSKIEVQDIMNELINLLNLENK</sequence>
<dbReference type="RefSeq" id="WP_014244503.1">
    <property type="nucleotide sequence ID" value="NC_016620.1"/>
</dbReference>
<dbReference type="Proteomes" id="UP000008963">
    <property type="component" value="Chromosome"/>
</dbReference>
<dbReference type="OrthoDB" id="9797795at2"/>
<dbReference type="EMBL" id="FQ312005">
    <property type="protein sequence ID" value="CBW26722.1"/>
    <property type="molecule type" value="Genomic_DNA"/>
</dbReference>
<accession>E1X2F5</accession>
<dbReference type="InterPro" id="IPR002201">
    <property type="entry name" value="Glyco_trans_9"/>
</dbReference>
<organism evidence="3 4">
    <name type="scientific">Halobacteriovorax marinus (strain ATCC BAA-682 / DSM 15412 / SJ)</name>
    <name type="common">Bacteriovorax marinus</name>
    <dbReference type="NCBI Taxonomy" id="862908"/>
    <lineage>
        <taxon>Bacteria</taxon>
        <taxon>Pseudomonadati</taxon>
        <taxon>Bdellovibrionota</taxon>
        <taxon>Bacteriovoracia</taxon>
        <taxon>Bacteriovoracales</taxon>
        <taxon>Halobacteriovoraceae</taxon>
        <taxon>Halobacteriovorax</taxon>
    </lineage>
</organism>
<dbReference type="CDD" id="cd03789">
    <property type="entry name" value="GT9_LPS_heptosyltransferase"/>
    <property type="match status" value="1"/>
</dbReference>
<protein>
    <submittedName>
        <fullName evidence="3">Lipopolysaccharide biosynthesis-related protein</fullName>
    </submittedName>
</protein>
<keyword evidence="1" id="KW-0328">Glycosyltransferase</keyword>
<dbReference type="PATRIC" id="fig|862908.3.peg.1807"/>
<dbReference type="STRING" id="862908.BMS_1906"/>
<evidence type="ECO:0000256" key="1">
    <source>
        <dbReference type="ARBA" id="ARBA00022676"/>
    </source>
</evidence>
<evidence type="ECO:0000256" key="2">
    <source>
        <dbReference type="ARBA" id="ARBA00022679"/>
    </source>
</evidence>
<proteinExistence type="predicted"/>
<dbReference type="GO" id="GO:0005829">
    <property type="term" value="C:cytosol"/>
    <property type="evidence" value="ECO:0007669"/>
    <property type="project" value="TreeGrafter"/>
</dbReference>
<name>E1X2F5_HALMS</name>
<dbReference type="GO" id="GO:0009244">
    <property type="term" value="P:lipopolysaccharide core region biosynthetic process"/>
    <property type="evidence" value="ECO:0007669"/>
    <property type="project" value="TreeGrafter"/>
</dbReference>
<dbReference type="Gene3D" id="3.40.50.2000">
    <property type="entry name" value="Glycogen Phosphorylase B"/>
    <property type="match status" value="2"/>
</dbReference>
<reference evidence="4" key="1">
    <citation type="journal article" date="2013" name="ISME J.">
        <title>A small predatory core genome in the divergent marine Bacteriovorax marinus SJ and the terrestrial Bdellovibrio bacteriovorus.</title>
        <authorList>
            <person name="Crossman L.C."/>
            <person name="Chen H."/>
            <person name="Cerdeno-Tarraga A.M."/>
            <person name="Brooks K."/>
            <person name="Quail M.A."/>
            <person name="Pineiro S.A."/>
            <person name="Hobley L."/>
            <person name="Sockett R.E."/>
            <person name="Bentley S.D."/>
            <person name="Parkhill J."/>
            <person name="Williams H.N."/>
            <person name="Stine O.C."/>
        </authorList>
    </citation>
    <scope>NUCLEOTIDE SEQUENCE [LARGE SCALE GENOMIC DNA]</scope>
    <source>
        <strain evidence="4">ATCC BAA-682 / DSM 15412 / SJ</strain>
    </source>
</reference>
<keyword evidence="2" id="KW-0808">Transferase</keyword>
<evidence type="ECO:0000313" key="3">
    <source>
        <dbReference type="EMBL" id="CBW26722.1"/>
    </source>
</evidence>
<evidence type="ECO:0000313" key="4">
    <source>
        <dbReference type="Proteomes" id="UP000008963"/>
    </source>
</evidence>
<dbReference type="AlphaFoldDB" id="E1X2F5"/>
<gene>
    <name evidence="3" type="ordered locus">BMS_1906</name>
</gene>
<keyword evidence="4" id="KW-1185">Reference proteome</keyword>
<dbReference type="CAZy" id="GT9">
    <property type="family name" value="Glycosyltransferase Family 9"/>
</dbReference>
<dbReference type="KEGG" id="bmx:BMS_1906"/>